<evidence type="ECO:0000313" key="4">
    <source>
        <dbReference type="RefSeq" id="XP_011076347.1"/>
    </source>
</evidence>
<dbReference type="PANTHER" id="PTHR34961">
    <property type="entry name" value="TRANSMEMBRANE PROTEIN"/>
    <property type="match status" value="1"/>
</dbReference>
<feature type="signal peptide" evidence="2">
    <location>
        <begin position="1"/>
        <end position="21"/>
    </location>
</feature>
<dbReference type="Gramene" id="SIN_1016672.t">
    <property type="protein sequence ID" value="SIN_1016672.t"/>
    <property type="gene ID" value="SIN_1016672"/>
</dbReference>
<keyword evidence="3" id="KW-1185">Reference proteome</keyword>
<dbReference type="InterPro" id="IPR053313">
    <property type="entry name" value="RGF"/>
</dbReference>
<dbReference type="Proteomes" id="UP000504604">
    <property type="component" value="Linkage group LG4"/>
</dbReference>
<dbReference type="GeneID" id="105160597"/>
<dbReference type="OrthoDB" id="689613at2759"/>
<reference evidence="4" key="1">
    <citation type="submission" date="2025-08" db="UniProtKB">
        <authorList>
            <consortium name="RefSeq"/>
        </authorList>
    </citation>
    <scope>IDENTIFICATION</scope>
</reference>
<proteinExistence type="predicted"/>
<organism evidence="3 4">
    <name type="scientific">Sesamum indicum</name>
    <name type="common">Oriental sesame</name>
    <name type="synonym">Sesamum orientale</name>
    <dbReference type="NCBI Taxonomy" id="4182"/>
    <lineage>
        <taxon>Eukaryota</taxon>
        <taxon>Viridiplantae</taxon>
        <taxon>Streptophyta</taxon>
        <taxon>Embryophyta</taxon>
        <taxon>Tracheophyta</taxon>
        <taxon>Spermatophyta</taxon>
        <taxon>Magnoliopsida</taxon>
        <taxon>eudicotyledons</taxon>
        <taxon>Gunneridae</taxon>
        <taxon>Pentapetalae</taxon>
        <taxon>asterids</taxon>
        <taxon>lamiids</taxon>
        <taxon>Lamiales</taxon>
        <taxon>Pedaliaceae</taxon>
        <taxon>Sesamum</taxon>
    </lineage>
</organism>
<name>A0A6I9T7B2_SESIN</name>
<evidence type="ECO:0000256" key="2">
    <source>
        <dbReference type="SAM" id="SignalP"/>
    </source>
</evidence>
<dbReference type="RefSeq" id="XP_011076347.1">
    <property type="nucleotide sequence ID" value="XM_011078045.2"/>
</dbReference>
<dbReference type="KEGG" id="sind:105160597"/>
<dbReference type="InParanoid" id="A0A6I9T7B2"/>
<dbReference type="AlphaFoldDB" id="A0A6I9T7B2"/>
<sequence length="116" mass="13204">MPLSSCFFIFLTCFIVHACDSHQLLGLSTSDFQNKFSPDKLKQSEERLKVSMNLGQNPIGNRMPTVGSERKEEKDEGLNCKKNKGNRVGEVLHFSEGDLIETDYQPPHRRSPIHNK</sequence>
<protein>
    <submittedName>
        <fullName evidence="4">Uncharacterized protein LOC105160597</fullName>
    </submittedName>
</protein>
<gene>
    <name evidence="4" type="primary">LOC105160597</name>
</gene>
<accession>A0A6I9T7B2</accession>
<feature type="region of interest" description="Disordered" evidence="1">
    <location>
        <begin position="51"/>
        <end position="82"/>
    </location>
</feature>
<evidence type="ECO:0000313" key="3">
    <source>
        <dbReference type="Proteomes" id="UP000504604"/>
    </source>
</evidence>
<keyword evidence="2" id="KW-0732">Signal</keyword>
<feature type="compositionally biased region" description="Basic and acidic residues" evidence="1">
    <location>
        <begin position="68"/>
        <end position="79"/>
    </location>
</feature>
<feature type="chain" id="PRO_5026955601" evidence="2">
    <location>
        <begin position="22"/>
        <end position="116"/>
    </location>
</feature>
<dbReference type="PANTHER" id="PTHR34961:SF7">
    <property type="entry name" value="TRANSMEMBRANE PROTEIN"/>
    <property type="match status" value="1"/>
</dbReference>
<evidence type="ECO:0000256" key="1">
    <source>
        <dbReference type="SAM" id="MobiDB-lite"/>
    </source>
</evidence>